<dbReference type="Pfam" id="PF02423">
    <property type="entry name" value="OCD_Mu_crystall"/>
    <property type="match status" value="1"/>
</dbReference>
<feature type="binding site" evidence="3">
    <location>
        <begin position="225"/>
        <end position="227"/>
    </location>
    <ligand>
        <name>NAD(+)</name>
        <dbReference type="ChEBI" id="CHEBI:57540"/>
    </ligand>
</feature>
<keyword evidence="3" id="KW-0547">Nucleotide-binding</keyword>
<dbReference type="PANTHER" id="PTHR13812:SF19">
    <property type="entry name" value="KETIMINE REDUCTASE MU-CRYSTALLIN"/>
    <property type="match status" value="1"/>
</dbReference>
<comment type="similarity">
    <text evidence="3">Belongs to the ornithine cyclodeaminase/mu-crystallin family. Archaeal alanine dehydrogenase subfamily.</text>
</comment>
<dbReference type="FunFam" id="3.40.50.720:FF:000311">
    <property type="entry name" value="Ornithine cyclodeaminase"/>
    <property type="match status" value="1"/>
</dbReference>
<reference evidence="6" key="1">
    <citation type="submission" date="2010-02" db="EMBL/GenBank/DDBJ databases">
        <title>Complete sequence of chromosome of Natrialba magadii ATCC 43099.</title>
        <authorList>
            <consortium name="US DOE Joint Genome Institute"/>
            <person name="Lucas S."/>
            <person name="Copeland A."/>
            <person name="Lapidus A."/>
            <person name="Cheng J.-F."/>
            <person name="Bruce D."/>
            <person name="Goodwin L."/>
            <person name="Pitluck S."/>
            <person name="Davenport K."/>
            <person name="Saunders E."/>
            <person name="Detter J.C."/>
            <person name="Han C."/>
            <person name="Tapia R."/>
            <person name="Land M."/>
            <person name="Hauser L."/>
            <person name="Kyrpides N."/>
            <person name="Mikhailova N."/>
            <person name="De Castro R.E."/>
            <person name="Maupin-Furlow J.A."/>
            <person name="Woyke T."/>
        </authorList>
    </citation>
    <scope>NUCLEOTIDE SEQUENCE [LARGE SCALE GENOMIC DNA]</scope>
    <source>
        <strain evidence="6">ATCC 43099 / DSM 3394 / CCM 3739 / CIP 104546 / IAM 13178 / JCM 8861 / NBRC 102185 / NCIMB 2190 / MS3</strain>
    </source>
</reference>
<dbReference type="SUPFAM" id="SSF51735">
    <property type="entry name" value="NAD(P)-binding Rossmann-fold domains"/>
    <property type="match status" value="1"/>
</dbReference>
<reference evidence="4" key="4">
    <citation type="submission" date="2016-09" db="EMBL/GenBank/DDBJ databases">
        <authorList>
            <person name="Pfeiffer F."/>
        </authorList>
    </citation>
    <scope>NUCLEOTIDE SEQUENCE</scope>
    <source>
        <strain evidence="4">ATCC 43099</strain>
    </source>
</reference>
<proteinExistence type="inferred from homology"/>
<dbReference type="InterPro" id="IPR003462">
    <property type="entry name" value="ODC_Mu_crystall"/>
</dbReference>
<dbReference type="GO" id="GO:0006522">
    <property type="term" value="P:alanine metabolic process"/>
    <property type="evidence" value="ECO:0007669"/>
    <property type="project" value="UniProtKB-UniRule"/>
</dbReference>
<evidence type="ECO:0000256" key="1">
    <source>
        <dbReference type="ARBA" id="ARBA00023002"/>
    </source>
</evidence>
<name>D3SR77_NATMM</name>
<reference evidence="4 6" key="2">
    <citation type="journal article" date="2012" name="BMC Genomics">
        <title>A comparative genomics perspective on the genetic content of the alkaliphilic haloarchaeon Natrialba magadii ATCC 43099T.</title>
        <authorList>
            <person name="Siddaramappa S."/>
            <person name="Challacombe J.F."/>
            <person name="Decastro R.E."/>
            <person name="Pfeiffer F."/>
            <person name="Sastre D.E."/>
            <person name="Gimenez M.I."/>
            <person name="Paggi R.A."/>
            <person name="Detter J.C."/>
            <person name="Davenport K.W."/>
            <person name="Goodwin L.A."/>
            <person name="Kyrpides N."/>
            <person name="Tapia R."/>
            <person name="Pitluck S."/>
            <person name="Lucas S."/>
            <person name="Woyke T."/>
            <person name="Maupin-Furlow J.A."/>
        </authorList>
    </citation>
    <scope>NUCLEOTIDE SEQUENCE [LARGE SCALE GENOMIC DNA]</scope>
    <source>
        <strain evidence="4">ATCC 43099</strain>
        <strain evidence="6">ATCC 43099 / DSM 3394 / CCM 3739 / CIP 104546 / IAM 13178 / JCM 8861 / NBRC 102185 / NCIMB 2190 / MS3</strain>
    </source>
</reference>
<dbReference type="PIRSF" id="PIRSF001439">
    <property type="entry name" value="CryM"/>
    <property type="match status" value="1"/>
</dbReference>
<evidence type="ECO:0000313" key="6">
    <source>
        <dbReference type="Proteomes" id="UP000001879"/>
    </source>
</evidence>
<dbReference type="eggNOG" id="arCOG01035">
    <property type="taxonomic scope" value="Archaea"/>
</dbReference>
<dbReference type="InterPro" id="IPR036291">
    <property type="entry name" value="NAD(P)-bd_dom_sf"/>
</dbReference>
<dbReference type="InterPro" id="IPR023401">
    <property type="entry name" value="ODC_N"/>
</dbReference>
<dbReference type="GO" id="GO:0051287">
    <property type="term" value="F:NAD binding"/>
    <property type="evidence" value="ECO:0007669"/>
    <property type="project" value="UniProtKB-UniRule"/>
</dbReference>
<dbReference type="GeneID" id="8825941"/>
<feature type="binding site" evidence="3">
    <location>
        <position position="297"/>
    </location>
    <ligand>
        <name>NAD(+)</name>
        <dbReference type="ChEBI" id="CHEBI:57540"/>
    </ligand>
</feature>
<reference evidence="5 7" key="3">
    <citation type="journal article" date="2014" name="PLoS Genet.">
        <title>Phylogenetically driven sequencing of extremely halophilic archaea reveals strategies for static and dynamic osmo-response.</title>
        <authorList>
            <person name="Becker E.A."/>
            <person name="Seitzer P.M."/>
            <person name="Tritt A."/>
            <person name="Larsen D."/>
            <person name="Krusor M."/>
            <person name="Yao A.I."/>
            <person name="Wu D."/>
            <person name="Madern D."/>
            <person name="Eisen J.A."/>
            <person name="Darling A.E."/>
            <person name="Facciotti M.T."/>
        </authorList>
    </citation>
    <scope>NUCLEOTIDE SEQUENCE [LARGE SCALE GENOMIC DNA]</scope>
    <source>
        <strain evidence="7">ATCC 43099 / DSM 3394 / CCM 3739 / CIP 104546 / IAM 13178 / JCM 8861 / NBRC 102185 / NCIMB 2190 / MS3</strain>
        <strain evidence="5">MS-3</strain>
    </source>
</reference>
<evidence type="ECO:0000313" key="7">
    <source>
        <dbReference type="Proteomes" id="UP000011543"/>
    </source>
</evidence>
<feature type="active site" description="Proton donor/acceptor" evidence="3">
    <location>
        <position position="72"/>
    </location>
</feature>
<gene>
    <name evidence="4" type="primary">ala2</name>
    <name evidence="3" type="synonym">ala</name>
    <name evidence="4" type="ordered locus">Nmag_3081</name>
    <name evidence="5" type="ORF">C500_04993</name>
</gene>
<feature type="binding site" evidence="3">
    <location>
        <position position="116"/>
    </location>
    <ligand>
        <name>NAD(+)</name>
        <dbReference type="ChEBI" id="CHEBI:57540"/>
    </ligand>
</feature>
<dbReference type="InterPro" id="IPR028609">
    <property type="entry name" value="AlaDH_arch-typ"/>
</dbReference>
<dbReference type="GO" id="GO:0005737">
    <property type="term" value="C:cytoplasm"/>
    <property type="evidence" value="ECO:0007669"/>
    <property type="project" value="TreeGrafter"/>
</dbReference>
<evidence type="ECO:0000256" key="2">
    <source>
        <dbReference type="ARBA" id="ARBA00023027"/>
    </source>
</evidence>
<dbReference type="Proteomes" id="UP000011543">
    <property type="component" value="Unassembled WGS sequence"/>
</dbReference>
<comment type="caution">
    <text evidence="3">Lacks conserved residue(s) required for the propagation of feature annotation.</text>
</comment>
<comment type="function">
    <text evidence="3">Catalyzes the NAD(+)-dependent oxidative deamination of L-alanine to pyruvate, and the reverse reaction, the reductive amination of pyruvate.</text>
</comment>
<dbReference type="Gene3D" id="3.30.1780.10">
    <property type="entry name" value="ornithine cyclodeaminase, domain 1"/>
    <property type="match status" value="1"/>
</dbReference>
<evidence type="ECO:0000313" key="4">
    <source>
        <dbReference type="EMBL" id="ADD06633.1"/>
    </source>
</evidence>
<feature type="binding site" evidence="3">
    <location>
        <begin position="143"/>
        <end position="144"/>
    </location>
    <ligand>
        <name>NAD(+)</name>
        <dbReference type="ChEBI" id="CHEBI:57540"/>
    </ligand>
</feature>
<sequence>MADAPTGTRIIDSDAVTELVDHEEAIDAVEAAFQAHATGDAQMPAKSYIDITEENGDFRSMPAAVGEGAGVKWVNVHPDNPERFGLPTVMGLVVYSDPASGYPLAVIDGTNLTRIRTGAAAGVATDHLAREDAETLGLLGAGQQSHTQLAAIAAVRDLSEVVVADLDDEAIERFIEAESDRDLTVRGGSPEEVAGCDVISTTTPSREPILREEWVEPGTHINAMGADAEGKQELATDLLLSADVVIDDWEQCSHSGEINVPTAAGDFERDDVYGLLGDLVDSEQGRPDAEAVTIFDSTGLAIQDTAVGSVVYEAAVADDVGTVTQIVDQ</sequence>
<protein>
    <recommendedName>
        <fullName evidence="3">Alanine dehydrogenase</fullName>
        <shortName evidence="3">AlaDH</shortName>
        <ecNumber evidence="3">1.4.1.1</ecNumber>
    </recommendedName>
</protein>
<feature type="binding site" evidence="3">
    <location>
        <position position="231"/>
    </location>
    <ligand>
        <name>NAD(+)</name>
        <dbReference type="ChEBI" id="CHEBI:57540"/>
    </ligand>
</feature>
<dbReference type="Proteomes" id="UP000001879">
    <property type="component" value="Chromosome"/>
</dbReference>
<dbReference type="Gene3D" id="3.40.50.720">
    <property type="entry name" value="NAD(P)-binding Rossmann-like Domain"/>
    <property type="match status" value="1"/>
</dbReference>
<dbReference type="RefSeq" id="WP_004214647.1">
    <property type="nucleotide sequence ID" value="NC_013922.1"/>
</dbReference>
<comment type="catalytic activity">
    <reaction evidence="3">
        <text>L-alanine + NAD(+) + H2O = pyruvate + NH4(+) + NADH + H(+)</text>
        <dbReference type="Rhea" id="RHEA:18405"/>
        <dbReference type="ChEBI" id="CHEBI:15361"/>
        <dbReference type="ChEBI" id="CHEBI:15377"/>
        <dbReference type="ChEBI" id="CHEBI:15378"/>
        <dbReference type="ChEBI" id="CHEBI:28938"/>
        <dbReference type="ChEBI" id="CHEBI:57540"/>
        <dbReference type="ChEBI" id="CHEBI:57945"/>
        <dbReference type="ChEBI" id="CHEBI:57972"/>
        <dbReference type="EC" id="1.4.1.1"/>
    </reaction>
</comment>
<dbReference type="FunFam" id="3.30.1780.10:FF:000002">
    <property type="entry name" value="Ornithine cyclodeaminase"/>
    <property type="match status" value="1"/>
</dbReference>
<dbReference type="KEGG" id="nmg:Nmag_3081"/>
<dbReference type="GO" id="GO:0000286">
    <property type="term" value="F:alanine dehydrogenase activity"/>
    <property type="evidence" value="ECO:0007669"/>
    <property type="project" value="UniProtKB-UniRule"/>
</dbReference>
<dbReference type="HOGENOM" id="CLU_042088_3_1_2"/>
<dbReference type="AlphaFoldDB" id="D3SR77"/>
<dbReference type="HAMAP" id="MF_00935">
    <property type="entry name" value="AlaDH_arch"/>
    <property type="match status" value="1"/>
</dbReference>
<organism evidence="4 6">
    <name type="scientific">Natrialba magadii (strain ATCC 43099 / DSM 3394 / CCM 3739 / CIP 104546 / IAM 13178 / JCM 8861 / NBRC 102185 / NCIMB 2190 / MS3)</name>
    <name type="common">Natronobacterium magadii</name>
    <dbReference type="NCBI Taxonomy" id="547559"/>
    <lineage>
        <taxon>Archaea</taxon>
        <taxon>Methanobacteriati</taxon>
        <taxon>Methanobacteriota</taxon>
        <taxon>Stenosarchaea group</taxon>
        <taxon>Halobacteria</taxon>
        <taxon>Halobacteriales</taxon>
        <taxon>Natrialbaceae</taxon>
        <taxon>Natrialba</taxon>
    </lineage>
</organism>
<keyword evidence="1 3" id="KW-0560">Oxidoreductase</keyword>
<accession>D3SR77</accession>
<evidence type="ECO:0000313" key="5">
    <source>
        <dbReference type="EMBL" id="ELY31906.1"/>
    </source>
</evidence>
<dbReference type="EMBL" id="CP001932">
    <property type="protein sequence ID" value="ADD06633.1"/>
    <property type="molecule type" value="Genomic_DNA"/>
</dbReference>
<dbReference type="EC" id="1.4.1.1" evidence="3"/>
<keyword evidence="2 3" id="KW-0520">NAD</keyword>
<evidence type="ECO:0000256" key="3">
    <source>
        <dbReference type="HAMAP-Rule" id="MF_00935"/>
    </source>
</evidence>
<dbReference type="OrthoDB" id="21421at2157"/>
<dbReference type="PATRIC" id="fig|547559.17.peg.955"/>
<dbReference type="PaxDb" id="547559-Nmag_3081"/>
<keyword evidence="6" id="KW-1185">Reference proteome</keyword>
<dbReference type="STRING" id="547559.Nmag_3081"/>
<dbReference type="PANTHER" id="PTHR13812">
    <property type="entry name" value="KETIMINE REDUCTASE MU-CRYSTALLIN"/>
    <property type="match status" value="1"/>
</dbReference>
<dbReference type="EMBL" id="AOHS01000023">
    <property type="protein sequence ID" value="ELY31906.1"/>
    <property type="molecule type" value="Genomic_DNA"/>
</dbReference>